<dbReference type="PANTHER" id="PTHR14969">
    <property type="entry name" value="SPHINGOSINE-1-PHOSPHATE PHOSPHOHYDROLASE"/>
    <property type="match status" value="1"/>
</dbReference>
<dbReference type="Proteomes" id="UP000178099">
    <property type="component" value="Unassembled WGS sequence"/>
</dbReference>
<dbReference type="SUPFAM" id="SSF48317">
    <property type="entry name" value="Acid phosphatase/Vanadium-dependent haloperoxidase"/>
    <property type="match status" value="1"/>
</dbReference>
<feature type="domain" description="Phosphatidic acid phosphatase type 2/haloperoxidase" evidence="2">
    <location>
        <begin position="63"/>
        <end position="174"/>
    </location>
</feature>
<keyword evidence="1" id="KW-1133">Transmembrane helix</keyword>
<dbReference type="InterPro" id="IPR000326">
    <property type="entry name" value="PAP2/HPO"/>
</dbReference>
<proteinExistence type="predicted"/>
<dbReference type="AlphaFoldDB" id="A0A1G2DA37"/>
<name>A0A1G2DA37_9BACT</name>
<gene>
    <name evidence="3" type="ORF">A3D67_03895</name>
</gene>
<evidence type="ECO:0000256" key="1">
    <source>
        <dbReference type="SAM" id="Phobius"/>
    </source>
</evidence>
<organism evidence="3 4">
    <name type="scientific">Candidatus Lloydbacteria bacterium RIFCSPHIGHO2_02_FULL_51_22</name>
    <dbReference type="NCBI Taxonomy" id="1798663"/>
    <lineage>
        <taxon>Bacteria</taxon>
        <taxon>Candidatus Lloydiibacteriota</taxon>
    </lineage>
</organism>
<feature type="transmembrane region" description="Helical" evidence="1">
    <location>
        <begin position="61"/>
        <end position="88"/>
    </location>
</feature>
<feature type="transmembrane region" description="Helical" evidence="1">
    <location>
        <begin position="108"/>
        <end position="128"/>
    </location>
</feature>
<feature type="transmembrane region" description="Helical" evidence="1">
    <location>
        <begin position="135"/>
        <end position="153"/>
    </location>
</feature>
<evidence type="ECO:0000259" key="2">
    <source>
        <dbReference type="SMART" id="SM00014"/>
    </source>
</evidence>
<comment type="caution">
    <text evidence="3">The sequence shown here is derived from an EMBL/GenBank/DDBJ whole genome shotgun (WGS) entry which is preliminary data.</text>
</comment>
<evidence type="ECO:0000313" key="3">
    <source>
        <dbReference type="EMBL" id="OGZ10495.1"/>
    </source>
</evidence>
<keyword evidence="1" id="KW-0812">Transmembrane</keyword>
<feature type="transmembrane region" description="Helical" evidence="1">
    <location>
        <begin position="24"/>
        <end position="49"/>
    </location>
</feature>
<dbReference type="SMART" id="SM00014">
    <property type="entry name" value="acidPPc"/>
    <property type="match status" value="1"/>
</dbReference>
<evidence type="ECO:0000313" key="4">
    <source>
        <dbReference type="Proteomes" id="UP000178099"/>
    </source>
</evidence>
<accession>A0A1G2DA37</accession>
<dbReference type="EMBL" id="MHLN01000039">
    <property type="protein sequence ID" value="OGZ10495.1"/>
    <property type="molecule type" value="Genomic_DNA"/>
</dbReference>
<dbReference type="InterPro" id="IPR036938">
    <property type="entry name" value="PAP2/HPO_sf"/>
</dbReference>
<dbReference type="Gene3D" id="1.20.144.10">
    <property type="entry name" value="Phosphatidic acid phosphatase type 2/haloperoxidase"/>
    <property type="match status" value="1"/>
</dbReference>
<dbReference type="Pfam" id="PF01569">
    <property type="entry name" value="PAP2"/>
    <property type="match status" value="1"/>
</dbReference>
<sequence>MQINEFFFRILNALTGHSAVVDSVVYFLAQPLALLATLVLALYAAYEIVRAPPGEAGKQVLHTWVLVFVTAIVAWFIGDIVQGLIAYPRPFLELLDTNLLFPYGGRDSFPSGHTTFLSGLTAALYFLFGKKRVPWVFVVVTVAVGLARVTAGVHWPFDIVGGIILGCVVAWGVSTARKYFK</sequence>
<reference evidence="3 4" key="1">
    <citation type="journal article" date="2016" name="Nat. Commun.">
        <title>Thousands of microbial genomes shed light on interconnected biogeochemical processes in an aquifer system.</title>
        <authorList>
            <person name="Anantharaman K."/>
            <person name="Brown C.T."/>
            <person name="Hug L.A."/>
            <person name="Sharon I."/>
            <person name="Castelle C.J."/>
            <person name="Probst A.J."/>
            <person name="Thomas B.C."/>
            <person name="Singh A."/>
            <person name="Wilkins M.J."/>
            <person name="Karaoz U."/>
            <person name="Brodie E.L."/>
            <person name="Williams K.H."/>
            <person name="Hubbard S.S."/>
            <person name="Banfield J.F."/>
        </authorList>
    </citation>
    <scope>NUCLEOTIDE SEQUENCE [LARGE SCALE GENOMIC DNA]</scope>
</reference>
<dbReference type="PANTHER" id="PTHR14969:SF13">
    <property type="entry name" value="AT30094P"/>
    <property type="match status" value="1"/>
</dbReference>
<protein>
    <recommendedName>
        <fullName evidence="2">Phosphatidic acid phosphatase type 2/haloperoxidase domain-containing protein</fullName>
    </recommendedName>
</protein>
<feature type="transmembrane region" description="Helical" evidence="1">
    <location>
        <begin position="159"/>
        <end position="180"/>
    </location>
</feature>
<keyword evidence="1" id="KW-0472">Membrane</keyword>